<reference evidence="1" key="1">
    <citation type="submission" date="2018-06" db="EMBL/GenBank/DDBJ databases">
        <authorList>
            <person name="Zhirakovskaya E."/>
        </authorList>
    </citation>
    <scope>NUCLEOTIDE SEQUENCE</scope>
</reference>
<name>A0A3B0V8Y1_9ZZZZ</name>
<organism evidence="1">
    <name type="scientific">hydrothermal vent metagenome</name>
    <dbReference type="NCBI Taxonomy" id="652676"/>
    <lineage>
        <taxon>unclassified sequences</taxon>
        <taxon>metagenomes</taxon>
        <taxon>ecological metagenomes</taxon>
    </lineage>
</organism>
<evidence type="ECO:0000313" key="1">
    <source>
        <dbReference type="EMBL" id="VAW40045.1"/>
    </source>
</evidence>
<dbReference type="AlphaFoldDB" id="A0A3B0V8Y1"/>
<sequence>MSLRKLGIVREIIENAGMGISHAYDDLVFLDHNAFLLQFIDEHDKLLLHCNREADKAAIKEAIARLKGVAQAHAMTFIDGCDYSLSRADGENLRLEFMTN</sequence>
<dbReference type="EMBL" id="UOEY01000095">
    <property type="protein sequence ID" value="VAW40045.1"/>
    <property type="molecule type" value="Genomic_DNA"/>
</dbReference>
<proteinExistence type="predicted"/>
<gene>
    <name evidence="1" type="ORF">MNBD_DELTA04-613</name>
</gene>
<protein>
    <submittedName>
        <fullName evidence="1">Uncharacterized protein</fullName>
    </submittedName>
</protein>
<accession>A0A3B0V8Y1</accession>